<keyword evidence="1" id="KW-0067">ATP-binding</keyword>
<evidence type="ECO:0000313" key="2">
    <source>
        <dbReference type="Proteomes" id="UP000478052"/>
    </source>
</evidence>
<sequence length="81" mass="9034">MVCYNCLFIVVTTANNSSNQYKNELLINYILRKQIAGIDLSEDCFTQEQFYVACSRVSSSTSLVILAPSGRTTNAVYKVVL</sequence>
<organism evidence="1 2">
    <name type="scientific">Aphis craccivora</name>
    <name type="common">Cowpea aphid</name>
    <dbReference type="NCBI Taxonomy" id="307492"/>
    <lineage>
        <taxon>Eukaryota</taxon>
        <taxon>Metazoa</taxon>
        <taxon>Ecdysozoa</taxon>
        <taxon>Arthropoda</taxon>
        <taxon>Hexapoda</taxon>
        <taxon>Insecta</taxon>
        <taxon>Pterygota</taxon>
        <taxon>Neoptera</taxon>
        <taxon>Paraneoptera</taxon>
        <taxon>Hemiptera</taxon>
        <taxon>Sternorrhyncha</taxon>
        <taxon>Aphidomorpha</taxon>
        <taxon>Aphidoidea</taxon>
        <taxon>Aphididae</taxon>
        <taxon>Aphidini</taxon>
        <taxon>Aphis</taxon>
        <taxon>Aphis</taxon>
    </lineage>
</organism>
<evidence type="ECO:0000313" key="1">
    <source>
        <dbReference type="EMBL" id="KAF0768410.1"/>
    </source>
</evidence>
<keyword evidence="1" id="KW-0347">Helicase</keyword>
<protein>
    <submittedName>
        <fullName evidence="1">ATP-dependent DNA helicase</fullName>
    </submittedName>
</protein>
<dbReference type="AlphaFoldDB" id="A0A6G0ZCK5"/>
<dbReference type="Proteomes" id="UP000478052">
    <property type="component" value="Unassembled WGS sequence"/>
</dbReference>
<accession>A0A6G0ZCK5</accession>
<dbReference type="GO" id="GO:0004386">
    <property type="term" value="F:helicase activity"/>
    <property type="evidence" value="ECO:0007669"/>
    <property type="project" value="UniProtKB-KW"/>
</dbReference>
<keyword evidence="1" id="KW-0378">Hydrolase</keyword>
<keyword evidence="1" id="KW-0547">Nucleotide-binding</keyword>
<gene>
    <name evidence="1" type="ORF">FWK35_00029767</name>
</gene>
<proteinExistence type="predicted"/>
<name>A0A6G0ZCK5_APHCR</name>
<reference evidence="1 2" key="1">
    <citation type="submission" date="2019-08" db="EMBL/GenBank/DDBJ databases">
        <title>Whole genome of Aphis craccivora.</title>
        <authorList>
            <person name="Voronova N.V."/>
            <person name="Shulinski R.S."/>
            <person name="Bandarenka Y.V."/>
            <person name="Zhorov D.G."/>
            <person name="Warner D."/>
        </authorList>
    </citation>
    <scope>NUCLEOTIDE SEQUENCE [LARGE SCALE GENOMIC DNA]</scope>
    <source>
        <strain evidence="1">180601</strain>
        <tissue evidence="1">Whole Body</tissue>
    </source>
</reference>
<dbReference type="EMBL" id="VUJU01000775">
    <property type="protein sequence ID" value="KAF0768410.1"/>
    <property type="molecule type" value="Genomic_DNA"/>
</dbReference>
<comment type="caution">
    <text evidence="1">The sequence shown here is derived from an EMBL/GenBank/DDBJ whole genome shotgun (WGS) entry which is preliminary data.</text>
</comment>
<keyword evidence="2" id="KW-1185">Reference proteome</keyword>